<dbReference type="PRINTS" id="PR00992">
    <property type="entry name" value="ALARACEMASE"/>
</dbReference>
<evidence type="ECO:0000256" key="4">
    <source>
        <dbReference type="ARBA" id="ARBA00007880"/>
    </source>
</evidence>
<reference evidence="14" key="1">
    <citation type="submission" date="2016-10" db="EMBL/GenBank/DDBJ databases">
        <authorList>
            <person name="Varghese N."/>
            <person name="Submissions S."/>
        </authorList>
    </citation>
    <scope>NUCLEOTIDE SEQUENCE [LARGE SCALE GENOMIC DNA]</scope>
    <source>
        <strain evidence="14">DSM 23317</strain>
    </source>
</reference>
<evidence type="ECO:0000256" key="6">
    <source>
        <dbReference type="ARBA" id="ARBA00022898"/>
    </source>
</evidence>
<evidence type="ECO:0000256" key="1">
    <source>
        <dbReference type="ARBA" id="ARBA00000316"/>
    </source>
</evidence>
<dbReference type="InterPro" id="IPR020622">
    <property type="entry name" value="Ala_racemase_pyridoxalP-BS"/>
</dbReference>
<protein>
    <recommendedName>
        <fullName evidence="5 9">Alanine racemase</fullName>
        <ecNumber evidence="5 9">5.1.1.1</ecNumber>
    </recommendedName>
</protein>
<keyword evidence="14" id="KW-1185">Reference proteome</keyword>
<dbReference type="InterPro" id="IPR009006">
    <property type="entry name" value="Ala_racemase/Decarboxylase_C"/>
</dbReference>
<dbReference type="PANTHER" id="PTHR30511:SF4">
    <property type="entry name" value="ALANINE RACEMASE, BIOSYNTHETIC"/>
    <property type="match status" value="1"/>
</dbReference>
<dbReference type="EMBL" id="FNEM01000002">
    <property type="protein sequence ID" value="SDI68231.1"/>
    <property type="molecule type" value="Genomic_DNA"/>
</dbReference>
<feature type="active site" description="Proton acceptor; specific for L-alanine" evidence="9">
    <location>
        <position position="257"/>
    </location>
</feature>
<dbReference type="PROSITE" id="PS00395">
    <property type="entry name" value="ALANINE_RACEMASE"/>
    <property type="match status" value="1"/>
</dbReference>
<comment type="catalytic activity">
    <reaction evidence="1 9">
        <text>L-alanine = D-alanine</text>
        <dbReference type="Rhea" id="RHEA:20249"/>
        <dbReference type="ChEBI" id="CHEBI:57416"/>
        <dbReference type="ChEBI" id="CHEBI:57972"/>
        <dbReference type="EC" id="5.1.1.1"/>
    </reaction>
</comment>
<dbReference type="NCBIfam" id="TIGR00492">
    <property type="entry name" value="alr"/>
    <property type="match status" value="1"/>
</dbReference>
<dbReference type="InterPro" id="IPR029066">
    <property type="entry name" value="PLP-binding_barrel"/>
</dbReference>
<dbReference type="Gene3D" id="2.40.37.10">
    <property type="entry name" value="Lyase, Ornithine Decarboxylase, Chain A, domain 1"/>
    <property type="match status" value="1"/>
</dbReference>
<dbReference type="InterPro" id="IPR001608">
    <property type="entry name" value="Ala_racemase_N"/>
</dbReference>
<dbReference type="CDD" id="cd06827">
    <property type="entry name" value="PLPDE_III_AR_proteobact"/>
    <property type="match status" value="1"/>
</dbReference>
<evidence type="ECO:0000313" key="13">
    <source>
        <dbReference type="EMBL" id="SDI68231.1"/>
    </source>
</evidence>
<dbReference type="PANTHER" id="PTHR30511">
    <property type="entry name" value="ALANINE RACEMASE"/>
    <property type="match status" value="1"/>
</dbReference>
<dbReference type="AlphaFoldDB" id="A0A1G8MJN6"/>
<name>A0A1G8MJN6_9GAMM</name>
<evidence type="ECO:0000256" key="5">
    <source>
        <dbReference type="ARBA" id="ARBA00013089"/>
    </source>
</evidence>
<evidence type="ECO:0000256" key="7">
    <source>
        <dbReference type="ARBA" id="ARBA00023235"/>
    </source>
</evidence>
<dbReference type="SUPFAM" id="SSF50621">
    <property type="entry name" value="Alanine racemase C-terminal domain-like"/>
    <property type="match status" value="1"/>
</dbReference>
<evidence type="ECO:0000256" key="8">
    <source>
        <dbReference type="ARBA" id="ARBA00037912"/>
    </source>
</evidence>
<keyword evidence="7 9" id="KW-0413">Isomerase</keyword>
<dbReference type="EC" id="5.1.1.1" evidence="5 9"/>
<comment type="similarity">
    <text evidence="4 9">Belongs to the alanine racemase family.</text>
</comment>
<keyword evidence="6 9" id="KW-0663">Pyridoxal phosphate</keyword>
<dbReference type="GO" id="GO:0008784">
    <property type="term" value="F:alanine racemase activity"/>
    <property type="evidence" value="ECO:0007669"/>
    <property type="project" value="UniProtKB-UniRule"/>
</dbReference>
<evidence type="ECO:0000256" key="9">
    <source>
        <dbReference type="HAMAP-Rule" id="MF_01201"/>
    </source>
</evidence>
<comment type="function">
    <text evidence="9">Catalyzes the interconversion of L-alanine and D-alanine. May also act on other amino acids.</text>
</comment>
<comment type="pathway">
    <text evidence="8 9">Amino-acid biosynthesis; D-alanine biosynthesis; D-alanine from L-alanine: step 1/1.</text>
</comment>
<organism evidence="13 14">
    <name type="scientific">Ferrimonas sediminum</name>
    <dbReference type="NCBI Taxonomy" id="718193"/>
    <lineage>
        <taxon>Bacteria</taxon>
        <taxon>Pseudomonadati</taxon>
        <taxon>Pseudomonadota</taxon>
        <taxon>Gammaproteobacteria</taxon>
        <taxon>Alteromonadales</taxon>
        <taxon>Ferrimonadaceae</taxon>
        <taxon>Ferrimonas</taxon>
    </lineage>
</organism>
<dbReference type="SMART" id="SM01005">
    <property type="entry name" value="Ala_racemase_C"/>
    <property type="match status" value="1"/>
</dbReference>
<evidence type="ECO:0000313" key="14">
    <source>
        <dbReference type="Proteomes" id="UP000199527"/>
    </source>
</evidence>
<feature type="binding site" evidence="9 11">
    <location>
        <position position="305"/>
    </location>
    <ligand>
        <name>substrate</name>
    </ligand>
</feature>
<feature type="binding site" evidence="9 11">
    <location>
        <position position="132"/>
    </location>
    <ligand>
        <name>substrate</name>
    </ligand>
</feature>
<dbReference type="InterPro" id="IPR000821">
    <property type="entry name" value="Ala_racemase"/>
</dbReference>
<comment type="cofactor">
    <cofactor evidence="2 9 10">
        <name>pyridoxal 5'-phosphate</name>
        <dbReference type="ChEBI" id="CHEBI:597326"/>
    </cofactor>
</comment>
<dbReference type="UniPathway" id="UPA00042">
    <property type="reaction ID" value="UER00497"/>
</dbReference>
<feature type="modified residue" description="N6-(pyridoxal phosphate)lysine" evidence="9 10">
    <location>
        <position position="35"/>
    </location>
</feature>
<feature type="active site" description="Proton acceptor; specific for D-alanine" evidence="9">
    <location>
        <position position="35"/>
    </location>
</feature>
<gene>
    <name evidence="13" type="ORF">SAMN04488540_102402</name>
</gene>
<evidence type="ECO:0000256" key="10">
    <source>
        <dbReference type="PIRSR" id="PIRSR600821-50"/>
    </source>
</evidence>
<evidence type="ECO:0000256" key="11">
    <source>
        <dbReference type="PIRSR" id="PIRSR600821-52"/>
    </source>
</evidence>
<dbReference type="OrthoDB" id="9813814at2"/>
<dbReference type="RefSeq" id="WP_090362569.1">
    <property type="nucleotide sequence ID" value="NZ_FNEM01000002.1"/>
</dbReference>
<dbReference type="HAMAP" id="MF_01201">
    <property type="entry name" value="Ala_racemase"/>
    <property type="match status" value="1"/>
</dbReference>
<evidence type="ECO:0000259" key="12">
    <source>
        <dbReference type="SMART" id="SM01005"/>
    </source>
</evidence>
<dbReference type="GO" id="GO:0005829">
    <property type="term" value="C:cytosol"/>
    <property type="evidence" value="ECO:0007669"/>
    <property type="project" value="TreeGrafter"/>
</dbReference>
<dbReference type="Gene3D" id="3.20.20.10">
    <property type="entry name" value="Alanine racemase"/>
    <property type="match status" value="1"/>
</dbReference>
<dbReference type="Proteomes" id="UP000199527">
    <property type="component" value="Unassembled WGS sequence"/>
</dbReference>
<feature type="domain" description="Alanine racemase C-terminal" evidence="12">
    <location>
        <begin position="236"/>
        <end position="359"/>
    </location>
</feature>
<dbReference type="Pfam" id="PF00842">
    <property type="entry name" value="Ala_racemase_C"/>
    <property type="match status" value="1"/>
</dbReference>
<evidence type="ECO:0000256" key="2">
    <source>
        <dbReference type="ARBA" id="ARBA00001933"/>
    </source>
</evidence>
<dbReference type="GO" id="GO:0030170">
    <property type="term" value="F:pyridoxal phosphate binding"/>
    <property type="evidence" value="ECO:0007669"/>
    <property type="project" value="UniProtKB-UniRule"/>
</dbReference>
<dbReference type="SUPFAM" id="SSF51419">
    <property type="entry name" value="PLP-binding barrel"/>
    <property type="match status" value="1"/>
</dbReference>
<dbReference type="FunFam" id="2.40.37.10:FF:000002">
    <property type="entry name" value="Alanine racemase"/>
    <property type="match status" value="1"/>
</dbReference>
<accession>A0A1G8MJN6</accession>
<dbReference type="FunFam" id="3.20.20.10:FF:000002">
    <property type="entry name" value="Alanine racemase"/>
    <property type="match status" value="1"/>
</dbReference>
<proteinExistence type="inferred from homology"/>
<evidence type="ECO:0000256" key="3">
    <source>
        <dbReference type="ARBA" id="ARBA00004752"/>
    </source>
</evidence>
<dbReference type="GO" id="GO:0030632">
    <property type="term" value="P:D-alanine biosynthetic process"/>
    <property type="evidence" value="ECO:0007669"/>
    <property type="project" value="UniProtKB-UniRule"/>
</dbReference>
<dbReference type="Pfam" id="PF01168">
    <property type="entry name" value="Ala_racemase_N"/>
    <property type="match status" value="1"/>
</dbReference>
<comment type="pathway">
    <text evidence="3">Cell wall biogenesis; peptidoglycan biosynthesis.</text>
</comment>
<sequence>MRFSPVAEISRHALLHNLERLRKLAPHSKIMAVVKANAYGHGLTTLARWLDQAGVNGFGMARLEEALCLRNEGISARMLLLEGVFSEEDLELAAANNLEVAVHDVEQVAMLERAVLSRPIRIWLKLDTGMHRLGIQPEQFSAIYRRLSALTHLEGDINFMTHFAVADEAENPETARQIALFNQLTRDLPGERTLSNSAGALVWPAAHGNWVRTGLALYGGSPMIAGRPQDFQLQPVMTMKTAVLAVRELKAGEPVGYGQSWRSGRDTRLAVIAMGYGDGYPRHAVSGTPVLINGQRLPLAGRVSMDMMTVDIGDAEVKVGDPVVLWGKGLPVEEIAECATTIPYELLCSTTARVQYQYVE</sequence>
<dbReference type="InterPro" id="IPR011079">
    <property type="entry name" value="Ala_racemase_C"/>
</dbReference>